<dbReference type="AlphaFoldDB" id="A0A409XP38"/>
<comment type="caution">
    <text evidence="2">The sequence shown here is derived from an EMBL/GenBank/DDBJ whole genome shotgun (WGS) entry which is preliminary data.</text>
</comment>
<keyword evidence="3" id="KW-1185">Reference proteome</keyword>
<sequence length="155" mass="16978">MSDHESTSQFFGDKLKEEPDCPLCQELNCIGLHKECVFGPHGAPCSASIKCSESEDHIIAKNPLFPRLSGRAPSVTQICGRKAEDEEPRVVGQQDGKPTPSSEKIHILCTECNGRDIIKAYGPCDRVDGKSCHLCVQVVTLEAQISETRTLLDKL</sequence>
<reference evidence="2 3" key="1">
    <citation type="journal article" date="2018" name="Evol. Lett.">
        <title>Horizontal gene cluster transfer increased hallucinogenic mushroom diversity.</title>
        <authorList>
            <person name="Reynolds H.T."/>
            <person name="Vijayakumar V."/>
            <person name="Gluck-Thaler E."/>
            <person name="Korotkin H.B."/>
            <person name="Matheny P.B."/>
            <person name="Slot J.C."/>
        </authorList>
    </citation>
    <scope>NUCLEOTIDE SEQUENCE [LARGE SCALE GENOMIC DNA]</scope>
    <source>
        <strain evidence="2 3">2631</strain>
    </source>
</reference>
<dbReference type="Proteomes" id="UP000283269">
    <property type="component" value="Unassembled WGS sequence"/>
</dbReference>
<organism evidence="2 3">
    <name type="scientific">Psilocybe cyanescens</name>
    <dbReference type="NCBI Taxonomy" id="93625"/>
    <lineage>
        <taxon>Eukaryota</taxon>
        <taxon>Fungi</taxon>
        <taxon>Dikarya</taxon>
        <taxon>Basidiomycota</taxon>
        <taxon>Agaricomycotina</taxon>
        <taxon>Agaricomycetes</taxon>
        <taxon>Agaricomycetidae</taxon>
        <taxon>Agaricales</taxon>
        <taxon>Agaricineae</taxon>
        <taxon>Strophariaceae</taxon>
        <taxon>Psilocybe</taxon>
    </lineage>
</organism>
<evidence type="ECO:0000256" key="1">
    <source>
        <dbReference type="SAM" id="MobiDB-lite"/>
    </source>
</evidence>
<evidence type="ECO:0000313" key="3">
    <source>
        <dbReference type="Proteomes" id="UP000283269"/>
    </source>
</evidence>
<dbReference type="EMBL" id="NHYD01001030">
    <property type="protein sequence ID" value="PPQ92487.1"/>
    <property type="molecule type" value="Genomic_DNA"/>
</dbReference>
<accession>A0A409XP38</accession>
<evidence type="ECO:0000313" key="2">
    <source>
        <dbReference type="EMBL" id="PPQ92487.1"/>
    </source>
</evidence>
<proteinExistence type="predicted"/>
<protein>
    <submittedName>
        <fullName evidence="2">Uncharacterized protein</fullName>
    </submittedName>
</protein>
<name>A0A409XP38_PSICY</name>
<dbReference type="InParanoid" id="A0A409XP38"/>
<feature type="region of interest" description="Disordered" evidence="1">
    <location>
        <begin position="83"/>
        <end position="102"/>
    </location>
</feature>
<gene>
    <name evidence="2" type="ORF">CVT25_010432</name>
</gene>